<protein>
    <submittedName>
        <fullName evidence="1">Uncharacterized protein</fullName>
    </submittedName>
</protein>
<dbReference type="Proteomes" id="UP001055156">
    <property type="component" value="Unassembled WGS sequence"/>
</dbReference>
<reference evidence="1" key="2">
    <citation type="submission" date="2021-08" db="EMBL/GenBank/DDBJ databases">
        <authorList>
            <person name="Tani A."/>
            <person name="Ola A."/>
            <person name="Ogura Y."/>
            <person name="Katsura K."/>
            <person name="Hayashi T."/>
        </authorList>
    </citation>
    <scope>NUCLEOTIDE SEQUENCE</scope>
    <source>
        <strain evidence="1">NBRC 15689</strain>
    </source>
</reference>
<dbReference type="RefSeq" id="WP_238310218.1">
    <property type="nucleotide sequence ID" value="NZ_BPQV01000003.1"/>
</dbReference>
<dbReference type="EMBL" id="BPQV01000003">
    <property type="protein sequence ID" value="GJE26250.1"/>
    <property type="molecule type" value="Genomic_DNA"/>
</dbReference>
<evidence type="ECO:0000313" key="2">
    <source>
        <dbReference type="Proteomes" id="UP001055156"/>
    </source>
</evidence>
<name>A0ABQ4T3P2_METOR</name>
<keyword evidence="2" id="KW-1185">Reference proteome</keyword>
<evidence type="ECO:0000313" key="1">
    <source>
        <dbReference type="EMBL" id="GJE26250.1"/>
    </source>
</evidence>
<organism evidence="1 2">
    <name type="scientific">Methylobacterium organophilum</name>
    <dbReference type="NCBI Taxonomy" id="410"/>
    <lineage>
        <taxon>Bacteria</taxon>
        <taxon>Pseudomonadati</taxon>
        <taxon>Pseudomonadota</taxon>
        <taxon>Alphaproteobacteria</taxon>
        <taxon>Hyphomicrobiales</taxon>
        <taxon>Methylobacteriaceae</taxon>
        <taxon>Methylobacterium</taxon>
    </lineage>
</organism>
<accession>A0ABQ4T3P2</accession>
<sequence>MIDTVVSRILAGFEQGRGRSDEENEILVGEYIEALQGLPIAAIHKAAGRFRSGETLLPWSRRWRPSPAEFAAEAREALIPLRRRLLHVRQILEAEVYEPPSEADRAKVEAEARRYLEQRHAVTVERDQAEPTAAEVELARRGETAKAAAALREAADPQTIGRLMANLDARTPRRVERAGG</sequence>
<comment type="caution">
    <text evidence="1">The sequence shown here is derived from an EMBL/GenBank/DDBJ whole genome shotgun (WGS) entry which is preliminary data.</text>
</comment>
<gene>
    <name evidence="1" type="ORF">LKMONMHP_1099</name>
</gene>
<proteinExistence type="predicted"/>
<reference evidence="1" key="1">
    <citation type="journal article" date="2021" name="Front. Microbiol.">
        <title>Comprehensive Comparative Genomics and Phenotyping of Methylobacterium Species.</title>
        <authorList>
            <person name="Alessa O."/>
            <person name="Ogura Y."/>
            <person name="Fujitani Y."/>
            <person name="Takami H."/>
            <person name="Hayashi T."/>
            <person name="Sahin N."/>
            <person name="Tani A."/>
        </authorList>
    </citation>
    <scope>NUCLEOTIDE SEQUENCE</scope>
    <source>
        <strain evidence="1">NBRC 15689</strain>
    </source>
</reference>